<dbReference type="EMBL" id="JBBMFJ010000002">
    <property type="protein sequence ID" value="MEQ2561970.1"/>
    <property type="molecule type" value="Genomic_DNA"/>
</dbReference>
<gene>
    <name evidence="1" type="ORF">WMO41_02015</name>
</gene>
<sequence>MFWKKEKDQKKEHDFEIASEGLAVPEIHIGRKKAAHKEEHPKEHHHESILYDDVAIPEVHIPVKRKK</sequence>
<evidence type="ECO:0000313" key="1">
    <source>
        <dbReference type="EMBL" id="MEQ2561970.1"/>
    </source>
</evidence>
<dbReference type="Proteomes" id="UP001437460">
    <property type="component" value="Unassembled WGS sequence"/>
</dbReference>
<comment type="caution">
    <text evidence="1">The sequence shown here is derived from an EMBL/GenBank/DDBJ whole genome shotgun (WGS) entry which is preliminary data.</text>
</comment>
<keyword evidence="2" id="KW-1185">Reference proteome</keyword>
<accession>A0ABV1HI28</accession>
<proteinExistence type="predicted"/>
<reference evidence="1 2" key="1">
    <citation type="submission" date="2024-03" db="EMBL/GenBank/DDBJ databases">
        <title>Human intestinal bacterial collection.</title>
        <authorList>
            <person name="Pauvert C."/>
            <person name="Hitch T.C.A."/>
            <person name="Clavel T."/>
        </authorList>
    </citation>
    <scope>NUCLEOTIDE SEQUENCE [LARGE SCALE GENOMIC DNA]</scope>
    <source>
        <strain evidence="1 2">CLA-AP-H27</strain>
    </source>
</reference>
<dbReference type="RefSeq" id="WP_349228398.1">
    <property type="nucleotide sequence ID" value="NZ_JBBMFJ010000002.1"/>
</dbReference>
<organism evidence="1 2">
    <name type="scientific">Ventrimonas faecis</name>
    <dbReference type="NCBI Taxonomy" id="3133170"/>
    <lineage>
        <taxon>Bacteria</taxon>
        <taxon>Bacillati</taxon>
        <taxon>Bacillota</taxon>
        <taxon>Clostridia</taxon>
        <taxon>Lachnospirales</taxon>
        <taxon>Lachnospiraceae</taxon>
        <taxon>Ventrimonas</taxon>
    </lineage>
</organism>
<name>A0ABV1HI28_9FIRM</name>
<protein>
    <submittedName>
        <fullName evidence="1">Uncharacterized protein</fullName>
    </submittedName>
</protein>
<evidence type="ECO:0000313" key="2">
    <source>
        <dbReference type="Proteomes" id="UP001437460"/>
    </source>
</evidence>